<proteinExistence type="predicted"/>
<organism evidence="1">
    <name type="scientific">Podoviridae sp. ctefc32</name>
    <dbReference type="NCBI Taxonomy" id="2827742"/>
    <lineage>
        <taxon>Viruses</taxon>
        <taxon>Duplodnaviria</taxon>
        <taxon>Heunggongvirae</taxon>
        <taxon>Uroviricota</taxon>
        <taxon>Caudoviricetes</taxon>
    </lineage>
</organism>
<protein>
    <submittedName>
        <fullName evidence="1">Uncharacterized protein</fullName>
    </submittedName>
</protein>
<sequence>MTLRKRLGKASKLIKDDNFLPMFRNRQIRYKKEFEESVKIASRKRNPEHFFAVIWACRNIEDTLKMMRSIIYRAIEKARELQESIKRTKTEQDIKNNINPVGFAKIARMKQDLFRV</sequence>
<accession>A0A8S5T1X9</accession>
<reference evidence="1" key="1">
    <citation type="journal article" date="2021" name="Proc. Natl. Acad. Sci. U.S.A.">
        <title>A Catalog of Tens of Thousands of Viruses from Human Metagenomes Reveals Hidden Associations with Chronic Diseases.</title>
        <authorList>
            <person name="Tisza M.J."/>
            <person name="Buck C.B."/>
        </authorList>
    </citation>
    <scope>NUCLEOTIDE SEQUENCE</scope>
    <source>
        <strain evidence="1">Ctefc32</strain>
    </source>
</reference>
<name>A0A8S5T1X9_9CAUD</name>
<dbReference type="EMBL" id="BK032733">
    <property type="protein sequence ID" value="DAF57372.1"/>
    <property type="molecule type" value="Genomic_DNA"/>
</dbReference>
<evidence type="ECO:0000313" key="1">
    <source>
        <dbReference type="EMBL" id="DAF57372.1"/>
    </source>
</evidence>